<reference evidence="14 15" key="1">
    <citation type="submission" date="2020-12" db="EMBL/GenBank/DDBJ databases">
        <title>Oil enriched cultivation method for isolating marine PHA-producing bacteria.</title>
        <authorList>
            <person name="Zheng W."/>
            <person name="Yu S."/>
            <person name="Huang Y."/>
        </authorList>
    </citation>
    <scope>NUCLEOTIDE SEQUENCE [LARGE SCALE GENOMIC DNA]</scope>
    <source>
        <strain evidence="14 15">SN0-2</strain>
    </source>
</reference>
<comment type="catalytic activity">
    <reaction evidence="11">
        <text>apo-[peptidyl-carrier protein] + CoA = holo-[peptidyl-carrier protein] + adenosine 3',5'-bisphosphate + H(+)</text>
        <dbReference type="Rhea" id="RHEA:46228"/>
        <dbReference type="Rhea" id="RHEA-COMP:11479"/>
        <dbReference type="Rhea" id="RHEA-COMP:11480"/>
        <dbReference type="ChEBI" id="CHEBI:15378"/>
        <dbReference type="ChEBI" id="CHEBI:29999"/>
        <dbReference type="ChEBI" id="CHEBI:57287"/>
        <dbReference type="ChEBI" id="CHEBI:58343"/>
        <dbReference type="ChEBI" id="CHEBI:64479"/>
    </reaction>
</comment>
<evidence type="ECO:0000313" key="15">
    <source>
        <dbReference type="Proteomes" id="UP000664293"/>
    </source>
</evidence>
<dbReference type="EMBL" id="JAEKJR010000001">
    <property type="protein sequence ID" value="MBN8429995.1"/>
    <property type="molecule type" value="Genomic_DNA"/>
</dbReference>
<dbReference type="Pfam" id="PF17837">
    <property type="entry name" value="4PPT_N"/>
    <property type="match status" value="1"/>
</dbReference>
<comment type="catalytic activity">
    <reaction evidence="10">
        <text>apo-[aryl-carrier protein] + CoA = holo-[aryl-carrier protein] + adenosine 3',5'-bisphosphate + H(+)</text>
        <dbReference type="Rhea" id="RHEA:48404"/>
        <dbReference type="Rhea" id="RHEA-COMP:15903"/>
        <dbReference type="Rhea" id="RHEA-COMP:17557"/>
        <dbReference type="ChEBI" id="CHEBI:15378"/>
        <dbReference type="ChEBI" id="CHEBI:29999"/>
        <dbReference type="ChEBI" id="CHEBI:57287"/>
        <dbReference type="ChEBI" id="CHEBI:58343"/>
        <dbReference type="ChEBI" id="CHEBI:64479"/>
    </reaction>
</comment>
<dbReference type="SUPFAM" id="SSF56214">
    <property type="entry name" value="4'-phosphopantetheinyl transferase"/>
    <property type="match status" value="1"/>
</dbReference>
<dbReference type="Pfam" id="PF01648">
    <property type="entry name" value="ACPS"/>
    <property type="match status" value="1"/>
</dbReference>
<protein>
    <recommendedName>
        <fullName evidence="5">Enterobactin synthase component D</fullName>
    </recommendedName>
    <alternativeName>
        <fullName evidence="8">4'-phosphopantetheinyl transferase EntD</fullName>
    </alternativeName>
    <alternativeName>
        <fullName evidence="9">Enterochelin synthase D</fullName>
    </alternativeName>
</protein>
<dbReference type="InterPro" id="IPR041354">
    <property type="entry name" value="4PPT_N"/>
</dbReference>
<comment type="pathway">
    <text evidence="2">Siderophore biosynthesis; enterobactin biosynthesis.</text>
</comment>
<comment type="caution">
    <text evidence="14">The sequence shown here is derived from an EMBL/GenBank/DDBJ whole genome shotgun (WGS) entry which is preliminary data.</text>
</comment>
<feature type="domain" description="4'-phosphopantetheinyl transferase N-terminal" evidence="13">
    <location>
        <begin position="49"/>
        <end position="114"/>
    </location>
</feature>
<proteinExistence type="inferred from homology"/>
<evidence type="ECO:0000256" key="3">
    <source>
        <dbReference type="ARBA" id="ARBA00008342"/>
    </source>
</evidence>
<evidence type="ECO:0000256" key="4">
    <source>
        <dbReference type="ARBA" id="ARBA00011503"/>
    </source>
</evidence>
<dbReference type="InterPro" id="IPR003542">
    <property type="entry name" value="Enbac_synth_compD-like"/>
</dbReference>
<comment type="similarity">
    <text evidence="3">Belongs to the P-Pant transferase superfamily. EntD family.</text>
</comment>
<evidence type="ECO:0000256" key="1">
    <source>
        <dbReference type="ARBA" id="ARBA00003937"/>
    </source>
</evidence>
<evidence type="ECO:0000256" key="6">
    <source>
        <dbReference type="ARBA" id="ARBA00022679"/>
    </source>
</evidence>
<name>A0ABS3E3W2_9GAMM</name>
<evidence type="ECO:0000256" key="9">
    <source>
        <dbReference type="ARBA" id="ARBA00031996"/>
    </source>
</evidence>
<dbReference type="InterPro" id="IPR008278">
    <property type="entry name" value="4-PPantetheinyl_Trfase_dom"/>
</dbReference>
<accession>A0ABS3E3W2</accession>
<dbReference type="RefSeq" id="WP_206999307.1">
    <property type="nucleotide sequence ID" value="NZ_JAEKJR010000001.1"/>
</dbReference>
<feature type="domain" description="4'-phosphopantetheinyl transferase" evidence="12">
    <location>
        <begin position="123"/>
        <end position="210"/>
    </location>
</feature>
<dbReference type="GO" id="GO:0016740">
    <property type="term" value="F:transferase activity"/>
    <property type="evidence" value="ECO:0007669"/>
    <property type="project" value="UniProtKB-KW"/>
</dbReference>
<dbReference type="PRINTS" id="PR01399">
    <property type="entry name" value="ENTSNTHTASED"/>
</dbReference>
<dbReference type="PANTHER" id="PTHR38096:SF1">
    <property type="entry name" value="ENTEROBACTIN SYNTHASE COMPONENT D"/>
    <property type="match status" value="1"/>
</dbReference>
<evidence type="ECO:0000256" key="7">
    <source>
        <dbReference type="ARBA" id="ARBA00023191"/>
    </source>
</evidence>
<dbReference type="PANTHER" id="PTHR38096">
    <property type="entry name" value="ENTEROBACTIN SYNTHASE COMPONENT D"/>
    <property type="match status" value="1"/>
</dbReference>
<dbReference type="Proteomes" id="UP000664293">
    <property type="component" value="Unassembled WGS sequence"/>
</dbReference>
<comment type="subunit">
    <text evidence="4">EntB, EntD, EntE, and EntF form a multienzyme complex called enterobactin synthase.</text>
</comment>
<evidence type="ECO:0000256" key="8">
    <source>
        <dbReference type="ARBA" id="ARBA00029894"/>
    </source>
</evidence>
<keyword evidence="15" id="KW-1185">Reference proteome</keyword>
<comment type="function">
    <text evidence="1">Involved in the biosynthesis of the siderophore enterobactin (enterochelin), which is a macrocyclic trimeric lactone of N-(2,3-dihydroxybenzoyl)-serine. The serine trilactone serves as a scaffolding for the three catechol functionalities that provide hexadentate coordination for the tightly ligated iron(2+) atoms. Plays an essential role in the assembly of the enterobactin by catalyzing the transfer of the 4'-phosphopantetheine (Ppant) moiety from coenzyme A to the apo-domains of both EntB (ArCP domain) and EntF (PCP domain) to yield their holo-forms which make them competent for the activation of 2,3-dihydroxybenzoate (DHB) and L-serine, respectively.</text>
</comment>
<sequence>MMRETGGFIGEVCTEMAPASGVRVVRCAFDSDRYQPGLFTELRIAMPESIARSVPKRQAEFLAGRYAAALALQYLSPAAIGSTQVGIGERRNPLWPNGVVGSISHTDVVAVCAVGLRTGLDYLGIDREALMSARVCDEVAPVVSSRPERERLCAGGLSEQAATTLIFSAKESLFKALYPLVRDYFGFEVAEATALCLEEQILVLRLSESFASKYHLPREYRCQFTLGEHWIQSLTCGKLLGRARAGVSG</sequence>
<evidence type="ECO:0000256" key="11">
    <source>
        <dbReference type="ARBA" id="ARBA00049191"/>
    </source>
</evidence>
<gene>
    <name evidence="14" type="ORF">JF535_03920</name>
</gene>
<dbReference type="InterPro" id="IPR037143">
    <property type="entry name" value="4-PPantetheinyl_Trfase_dom_sf"/>
</dbReference>
<evidence type="ECO:0000256" key="10">
    <source>
        <dbReference type="ARBA" id="ARBA00049176"/>
    </source>
</evidence>
<evidence type="ECO:0000256" key="2">
    <source>
        <dbReference type="ARBA" id="ARBA00004993"/>
    </source>
</evidence>
<evidence type="ECO:0000259" key="13">
    <source>
        <dbReference type="Pfam" id="PF17837"/>
    </source>
</evidence>
<evidence type="ECO:0000256" key="5">
    <source>
        <dbReference type="ARBA" id="ARBA00019087"/>
    </source>
</evidence>
<keyword evidence="7" id="KW-0259">Enterobactin biosynthesis</keyword>
<organism evidence="14 15">
    <name type="scientific">Microbulbifer salipaludis</name>
    <dbReference type="NCBI Taxonomy" id="187980"/>
    <lineage>
        <taxon>Bacteria</taxon>
        <taxon>Pseudomonadati</taxon>
        <taxon>Pseudomonadota</taxon>
        <taxon>Gammaproteobacteria</taxon>
        <taxon>Cellvibrionales</taxon>
        <taxon>Microbulbiferaceae</taxon>
        <taxon>Microbulbifer</taxon>
    </lineage>
</organism>
<evidence type="ECO:0000313" key="14">
    <source>
        <dbReference type="EMBL" id="MBN8429995.1"/>
    </source>
</evidence>
<evidence type="ECO:0000259" key="12">
    <source>
        <dbReference type="Pfam" id="PF01648"/>
    </source>
</evidence>
<keyword evidence="6 14" id="KW-0808">Transferase</keyword>